<evidence type="ECO:0000256" key="1">
    <source>
        <dbReference type="ARBA" id="ARBA00023015"/>
    </source>
</evidence>
<evidence type="ECO:0000313" key="6">
    <source>
        <dbReference type="Proteomes" id="UP000290567"/>
    </source>
</evidence>
<organism evidence="5 6">
    <name type="scientific">Enterococcus florum</name>
    <dbReference type="NCBI Taxonomy" id="2480627"/>
    <lineage>
        <taxon>Bacteria</taxon>
        <taxon>Bacillati</taxon>
        <taxon>Bacillota</taxon>
        <taxon>Bacilli</taxon>
        <taxon>Lactobacillales</taxon>
        <taxon>Enterococcaceae</taxon>
        <taxon>Enterococcus</taxon>
    </lineage>
</organism>
<dbReference type="InterPro" id="IPR000843">
    <property type="entry name" value="HTH_LacI"/>
</dbReference>
<dbReference type="SUPFAM" id="SSF53822">
    <property type="entry name" value="Periplasmic binding protein-like I"/>
    <property type="match status" value="1"/>
</dbReference>
<dbReference type="InterPro" id="IPR028082">
    <property type="entry name" value="Peripla_BP_I"/>
</dbReference>
<keyword evidence="1" id="KW-0805">Transcription regulation</keyword>
<dbReference type="CDD" id="cd06267">
    <property type="entry name" value="PBP1_LacI_sugar_binding-like"/>
    <property type="match status" value="1"/>
</dbReference>
<feature type="domain" description="HTH lacI-type" evidence="4">
    <location>
        <begin position="11"/>
        <end position="65"/>
    </location>
</feature>
<dbReference type="AlphaFoldDB" id="A0A4P5PC72"/>
<dbReference type="PRINTS" id="PR00036">
    <property type="entry name" value="HTHLACI"/>
</dbReference>
<dbReference type="OrthoDB" id="9784962at2"/>
<reference evidence="6" key="1">
    <citation type="submission" date="2019-02" db="EMBL/GenBank/DDBJ databases">
        <title>Draft genome sequence of Enterococcus sp. Gos25-1.</title>
        <authorList>
            <person name="Tanaka N."/>
            <person name="Shiwa Y."/>
            <person name="Fujita N."/>
        </authorList>
    </citation>
    <scope>NUCLEOTIDE SEQUENCE [LARGE SCALE GENOMIC DNA]</scope>
    <source>
        <strain evidence="6">Gos25-1</strain>
    </source>
</reference>
<keyword evidence="3" id="KW-0804">Transcription</keyword>
<proteinExistence type="predicted"/>
<dbReference type="GO" id="GO:0000976">
    <property type="term" value="F:transcription cis-regulatory region binding"/>
    <property type="evidence" value="ECO:0007669"/>
    <property type="project" value="TreeGrafter"/>
</dbReference>
<dbReference type="Gene3D" id="3.40.50.2300">
    <property type="match status" value="2"/>
</dbReference>
<dbReference type="PANTHER" id="PTHR30146">
    <property type="entry name" value="LACI-RELATED TRANSCRIPTIONAL REPRESSOR"/>
    <property type="match status" value="1"/>
</dbReference>
<name>A0A4P5PC72_9ENTE</name>
<dbReference type="InterPro" id="IPR010982">
    <property type="entry name" value="Lambda_DNA-bd_dom_sf"/>
</dbReference>
<dbReference type="InterPro" id="IPR025997">
    <property type="entry name" value="SBP_2_dom"/>
</dbReference>
<evidence type="ECO:0000256" key="2">
    <source>
        <dbReference type="ARBA" id="ARBA00023125"/>
    </source>
</evidence>
<dbReference type="GO" id="GO:0003700">
    <property type="term" value="F:DNA-binding transcription factor activity"/>
    <property type="evidence" value="ECO:0007669"/>
    <property type="project" value="TreeGrafter"/>
</dbReference>
<dbReference type="RefSeq" id="WP_146622019.1">
    <property type="nucleotide sequence ID" value="NZ_BJCC01000012.1"/>
</dbReference>
<dbReference type="Gene3D" id="1.10.260.40">
    <property type="entry name" value="lambda repressor-like DNA-binding domains"/>
    <property type="match status" value="1"/>
</dbReference>
<dbReference type="SUPFAM" id="SSF47413">
    <property type="entry name" value="lambda repressor-like DNA-binding domains"/>
    <property type="match status" value="1"/>
</dbReference>
<protein>
    <submittedName>
        <fullName evidence="5">LacI family transcriptional regulator</fullName>
    </submittedName>
</protein>
<accession>A0A4P5PC72</accession>
<sequence>MPKEEMNLKRVTIKDVAKHANVSTATVSRVVNGIGTVTDDNRKKVQESIKELNYFSNTLASNLKKNSSNVVGIVIPTFTNEFFMQVIKGIEDHFRHSEYVFYIASSDDKPEKERAILKKLLESNAEAVVLSTIGGNDQFIEELRQLNMYIISVDRYIENKDPMDYICENNQESAYQLTKEFLKEKPSNEIVVLGGHEELSIGQERLLGTKQALKEEEILFHYIDGQYSEETAKQVFLTIREDFPLGCGIISLNNTMVAGLISAMYEELSEEEMSKYPIASYGEIVFQSIFSKNIPIHIRQRPYEIGKAVADLLEKKISATNSTPQTYEIKSSLEKATLK</sequence>
<evidence type="ECO:0000259" key="4">
    <source>
        <dbReference type="PROSITE" id="PS50932"/>
    </source>
</evidence>
<dbReference type="PANTHER" id="PTHR30146:SF109">
    <property type="entry name" value="HTH-TYPE TRANSCRIPTIONAL REGULATOR GALS"/>
    <property type="match status" value="1"/>
</dbReference>
<dbReference type="Pfam" id="PF13407">
    <property type="entry name" value="Peripla_BP_4"/>
    <property type="match status" value="1"/>
</dbReference>
<evidence type="ECO:0000256" key="3">
    <source>
        <dbReference type="ARBA" id="ARBA00023163"/>
    </source>
</evidence>
<dbReference type="CDD" id="cd01392">
    <property type="entry name" value="HTH_LacI"/>
    <property type="match status" value="1"/>
</dbReference>
<evidence type="ECO:0000313" key="5">
    <source>
        <dbReference type="EMBL" id="GCF93558.1"/>
    </source>
</evidence>
<keyword evidence="6" id="KW-1185">Reference proteome</keyword>
<keyword evidence="2" id="KW-0238">DNA-binding</keyword>
<dbReference type="PROSITE" id="PS50932">
    <property type="entry name" value="HTH_LACI_2"/>
    <property type="match status" value="1"/>
</dbReference>
<dbReference type="Pfam" id="PF00356">
    <property type="entry name" value="LacI"/>
    <property type="match status" value="1"/>
</dbReference>
<gene>
    <name evidence="5" type="ORF">NRIC_14490</name>
</gene>
<comment type="caution">
    <text evidence="5">The sequence shown here is derived from an EMBL/GenBank/DDBJ whole genome shotgun (WGS) entry which is preliminary data.</text>
</comment>
<dbReference type="PROSITE" id="PS00356">
    <property type="entry name" value="HTH_LACI_1"/>
    <property type="match status" value="1"/>
</dbReference>
<dbReference type="EMBL" id="BJCC01000012">
    <property type="protein sequence ID" value="GCF93558.1"/>
    <property type="molecule type" value="Genomic_DNA"/>
</dbReference>
<dbReference type="Proteomes" id="UP000290567">
    <property type="component" value="Unassembled WGS sequence"/>
</dbReference>
<dbReference type="SMART" id="SM00354">
    <property type="entry name" value="HTH_LACI"/>
    <property type="match status" value="1"/>
</dbReference>